<name>A0A7S4GC36_9EUGL</name>
<dbReference type="EMBL" id="HBJA01125373">
    <property type="protein sequence ID" value="CAE0831879.1"/>
    <property type="molecule type" value="Transcribed_RNA"/>
</dbReference>
<feature type="signal peptide" evidence="1">
    <location>
        <begin position="1"/>
        <end position="24"/>
    </location>
</feature>
<evidence type="ECO:0000313" key="2">
    <source>
        <dbReference type="EMBL" id="CAE0831879.1"/>
    </source>
</evidence>
<gene>
    <name evidence="2" type="ORF">EGYM00163_LOCUS43161</name>
</gene>
<evidence type="ECO:0008006" key="3">
    <source>
        <dbReference type="Google" id="ProtNLM"/>
    </source>
</evidence>
<protein>
    <recommendedName>
        <fullName evidence="3">Secreted protein</fullName>
    </recommendedName>
</protein>
<feature type="chain" id="PRO_5031488389" description="Secreted protein" evidence="1">
    <location>
        <begin position="25"/>
        <end position="116"/>
    </location>
</feature>
<sequence length="116" mass="12099">MRARPTVMGRVSVVPVWCLCGMVSAPFPLGSRACGRAHGVNRVRGRATGCVAAAPCVRYAPSLYTPEIGHALHALAWDEWDGPSDAAEPDVASLDDDGNVSSVKYAFSSEGGGIDP</sequence>
<organism evidence="2">
    <name type="scientific">Eutreptiella gymnastica</name>
    <dbReference type="NCBI Taxonomy" id="73025"/>
    <lineage>
        <taxon>Eukaryota</taxon>
        <taxon>Discoba</taxon>
        <taxon>Euglenozoa</taxon>
        <taxon>Euglenida</taxon>
        <taxon>Spirocuta</taxon>
        <taxon>Euglenophyceae</taxon>
        <taxon>Eutreptiales</taxon>
        <taxon>Eutreptiaceae</taxon>
        <taxon>Eutreptiella</taxon>
    </lineage>
</organism>
<reference evidence="2" key="1">
    <citation type="submission" date="2021-01" db="EMBL/GenBank/DDBJ databases">
        <authorList>
            <person name="Corre E."/>
            <person name="Pelletier E."/>
            <person name="Niang G."/>
            <person name="Scheremetjew M."/>
            <person name="Finn R."/>
            <person name="Kale V."/>
            <person name="Holt S."/>
            <person name="Cochrane G."/>
            <person name="Meng A."/>
            <person name="Brown T."/>
            <person name="Cohen L."/>
        </authorList>
    </citation>
    <scope>NUCLEOTIDE SEQUENCE</scope>
    <source>
        <strain evidence="2">CCMP1594</strain>
    </source>
</reference>
<evidence type="ECO:0000256" key="1">
    <source>
        <dbReference type="SAM" id="SignalP"/>
    </source>
</evidence>
<keyword evidence="1" id="KW-0732">Signal</keyword>
<accession>A0A7S4GC36</accession>
<proteinExistence type="predicted"/>
<dbReference type="AlphaFoldDB" id="A0A7S4GC36"/>